<dbReference type="EMBL" id="SJOP01000026">
    <property type="protein sequence ID" value="TCB98714.1"/>
    <property type="molecule type" value="Genomic_DNA"/>
</dbReference>
<organism evidence="2 3">
    <name type="scientific">Kosakonia quasisacchari</name>
    <dbReference type="NCBI Taxonomy" id="2529380"/>
    <lineage>
        <taxon>Bacteria</taxon>
        <taxon>Pseudomonadati</taxon>
        <taxon>Pseudomonadota</taxon>
        <taxon>Gammaproteobacteria</taxon>
        <taxon>Enterobacterales</taxon>
        <taxon>Enterobacteriaceae</taxon>
        <taxon>Kosakonia</taxon>
    </lineage>
</organism>
<dbReference type="Pfam" id="PF07791">
    <property type="entry name" value="Imm11"/>
    <property type="match status" value="1"/>
</dbReference>
<dbReference type="RefSeq" id="WP_131413094.1">
    <property type="nucleotide sequence ID" value="NZ_SJOP01000026.1"/>
</dbReference>
<name>A0A4R0GM10_9ENTR</name>
<sequence>MNNTTEQLYVMEYLPDDAGSPYFMDKEWIPELPDYDIFTAPPSETEFSPAYRLRASTTQLDGDFLVNDNLVSFDFLKLCEESQVRSIHIPVEVSLLKKKKPKKEYYLFFLLDYIEILDKEKSNYTISQDIESGLLNTPEARGLDKTYYDTIDLFIVRKELKNNLFFCQELSKPVCSKYFKERFEMFNLKGVEFKPIDESFKYDAWAGW</sequence>
<keyword evidence="3" id="KW-1185">Reference proteome</keyword>
<accession>A0A4R0GM10</accession>
<feature type="domain" description="Immunity MXAN-0049 protein" evidence="1">
    <location>
        <begin position="90"/>
        <end position="196"/>
    </location>
</feature>
<evidence type="ECO:0000313" key="3">
    <source>
        <dbReference type="Proteomes" id="UP000291793"/>
    </source>
</evidence>
<evidence type="ECO:0000313" key="2">
    <source>
        <dbReference type="EMBL" id="TCB98714.1"/>
    </source>
</evidence>
<reference evidence="2 3" key="1">
    <citation type="submission" date="2019-02" db="EMBL/GenBank/DDBJ databases">
        <title>The draft genome of Kosakonia quasisacchari strain WCHKQ120001.</title>
        <authorList>
            <person name="Wang C."/>
            <person name="Feng Y."/>
            <person name="Zong Z."/>
        </authorList>
    </citation>
    <scope>NUCLEOTIDE SEQUENCE [LARGE SCALE GENOMIC DNA]</scope>
    <source>
        <strain evidence="2 3">WCHKQ120001</strain>
    </source>
</reference>
<evidence type="ECO:0000259" key="1">
    <source>
        <dbReference type="Pfam" id="PF07791"/>
    </source>
</evidence>
<dbReference type="OrthoDB" id="6872608at2"/>
<comment type="caution">
    <text evidence="2">The sequence shown here is derived from an EMBL/GenBank/DDBJ whole genome shotgun (WGS) entry which is preliminary data.</text>
</comment>
<protein>
    <recommendedName>
        <fullName evidence="1">Immunity MXAN-0049 protein domain-containing protein</fullName>
    </recommendedName>
</protein>
<dbReference type="InterPro" id="IPR012433">
    <property type="entry name" value="Imm11"/>
</dbReference>
<proteinExistence type="predicted"/>
<gene>
    <name evidence="2" type="ORF">E0L21_21530</name>
</gene>
<dbReference type="AlphaFoldDB" id="A0A4R0GM10"/>
<dbReference type="Proteomes" id="UP000291793">
    <property type="component" value="Unassembled WGS sequence"/>
</dbReference>